<evidence type="ECO:0000313" key="2">
    <source>
        <dbReference type="EMBL" id="MFD2065700.1"/>
    </source>
</evidence>
<organism evidence="2 3">
    <name type="scientific">Pontibacter silvestris</name>
    <dbReference type="NCBI Taxonomy" id="2305183"/>
    <lineage>
        <taxon>Bacteria</taxon>
        <taxon>Pseudomonadati</taxon>
        <taxon>Bacteroidota</taxon>
        <taxon>Cytophagia</taxon>
        <taxon>Cytophagales</taxon>
        <taxon>Hymenobacteraceae</taxon>
        <taxon>Pontibacter</taxon>
    </lineage>
</organism>
<accession>A0ABW4WV91</accession>
<dbReference type="SUPFAM" id="SSF109854">
    <property type="entry name" value="DinB/YfiT-like putative metalloenzymes"/>
    <property type="match status" value="1"/>
</dbReference>
<feature type="domain" description="DinB-like" evidence="1">
    <location>
        <begin position="12"/>
        <end position="168"/>
    </location>
</feature>
<evidence type="ECO:0000313" key="3">
    <source>
        <dbReference type="Proteomes" id="UP001597369"/>
    </source>
</evidence>
<name>A0ABW4WV91_9BACT</name>
<dbReference type="RefSeq" id="WP_229961929.1">
    <property type="nucleotide sequence ID" value="NZ_JAJJWI010000016.1"/>
</dbReference>
<sequence length="180" mass="20817">MNPKLEIKYLKLEKSRNRLFDELDGLEGEMLNTPPAEGKWSINQIIAHLMLVEKLSVDYIQHKIEKKQPLPLSSFSNSCKSLLMKAVLQSGIKFKAPESVASVPATATLSSLRNQWDEERFRLEDVLTDLPHNLFDKCLFKHPYAGPLSITQTLIFFQDHFNHHLRQIQHQKQVLLKQTD</sequence>
<protein>
    <submittedName>
        <fullName evidence="2">DinB family protein</fullName>
    </submittedName>
</protein>
<dbReference type="EMBL" id="JBHUHV010000008">
    <property type="protein sequence ID" value="MFD2065700.1"/>
    <property type="molecule type" value="Genomic_DNA"/>
</dbReference>
<dbReference type="Proteomes" id="UP001597369">
    <property type="component" value="Unassembled WGS sequence"/>
</dbReference>
<keyword evidence="3" id="KW-1185">Reference proteome</keyword>
<evidence type="ECO:0000259" key="1">
    <source>
        <dbReference type="Pfam" id="PF12867"/>
    </source>
</evidence>
<gene>
    <name evidence="2" type="ORF">ACFSKU_02310</name>
</gene>
<dbReference type="Gene3D" id="1.20.120.450">
    <property type="entry name" value="dinb family like domain"/>
    <property type="match status" value="1"/>
</dbReference>
<proteinExistence type="predicted"/>
<reference evidence="3" key="1">
    <citation type="journal article" date="2019" name="Int. J. Syst. Evol. Microbiol.">
        <title>The Global Catalogue of Microorganisms (GCM) 10K type strain sequencing project: providing services to taxonomists for standard genome sequencing and annotation.</title>
        <authorList>
            <consortium name="The Broad Institute Genomics Platform"/>
            <consortium name="The Broad Institute Genome Sequencing Center for Infectious Disease"/>
            <person name="Wu L."/>
            <person name="Ma J."/>
        </authorList>
    </citation>
    <scope>NUCLEOTIDE SEQUENCE [LARGE SCALE GENOMIC DNA]</scope>
    <source>
        <strain evidence="3">JCM 16545</strain>
    </source>
</reference>
<comment type="caution">
    <text evidence="2">The sequence shown here is derived from an EMBL/GenBank/DDBJ whole genome shotgun (WGS) entry which is preliminary data.</text>
</comment>
<dbReference type="InterPro" id="IPR024775">
    <property type="entry name" value="DinB-like"/>
</dbReference>
<dbReference type="InterPro" id="IPR034660">
    <property type="entry name" value="DinB/YfiT-like"/>
</dbReference>
<dbReference type="Pfam" id="PF12867">
    <property type="entry name" value="DinB_2"/>
    <property type="match status" value="1"/>
</dbReference>